<evidence type="ECO:0000313" key="2">
    <source>
        <dbReference type="Proteomes" id="UP000886595"/>
    </source>
</evidence>
<gene>
    <name evidence="1" type="ORF">Bca52824_064637</name>
</gene>
<dbReference type="Proteomes" id="UP000886595">
    <property type="component" value="Unassembled WGS sequence"/>
</dbReference>
<comment type="caution">
    <text evidence="1">The sequence shown here is derived from an EMBL/GenBank/DDBJ whole genome shotgun (WGS) entry which is preliminary data.</text>
</comment>
<evidence type="ECO:0000313" key="1">
    <source>
        <dbReference type="EMBL" id="KAG2270082.1"/>
    </source>
</evidence>
<organism evidence="1 2">
    <name type="scientific">Brassica carinata</name>
    <name type="common">Ethiopian mustard</name>
    <name type="synonym">Abyssinian cabbage</name>
    <dbReference type="NCBI Taxonomy" id="52824"/>
    <lineage>
        <taxon>Eukaryota</taxon>
        <taxon>Viridiplantae</taxon>
        <taxon>Streptophyta</taxon>
        <taxon>Embryophyta</taxon>
        <taxon>Tracheophyta</taxon>
        <taxon>Spermatophyta</taxon>
        <taxon>Magnoliopsida</taxon>
        <taxon>eudicotyledons</taxon>
        <taxon>Gunneridae</taxon>
        <taxon>Pentapetalae</taxon>
        <taxon>rosids</taxon>
        <taxon>malvids</taxon>
        <taxon>Brassicales</taxon>
        <taxon>Brassicaceae</taxon>
        <taxon>Brassiceae</taxon>
        <taxon>Brassica</taxon>
    </lineage>
</organism>
<accession>A0A8X7QH57</accession>
<dbReference type="AlphaFoldDB" id="A0A8X7QH57"/>
<keyword evidence="2" id="KW-1185">Reference proteome</keyword>
<reference evidence="1 2" key="1">
    <citation type="submission" date="2020-02" db="EMBL/GenBank/DDBJ databases">
        <authorList>
            <person name="Ma Q."/>
            <person name="Huang Y."/>
            <person name="Song X."/>
            <person name="Pei D."/>
        </authorList>
    </citation>
    <scope>NUCLEOTIDE SEQUENCE [LARGE SCALE GENOMIC DNA]</scope>
    <source>
        <strain evidence="1">Sxm20200214</strain>
        <tissue evidence="1">Leaf</tissue>
    </source>
</reference>
<dbReference type="OrthoDB" id="1109146at2759"/>
<dbReference type="EMBL" id="JAAMPC010000013">
    <property type="protein sequence ID" value="KAG2270082.1"/>
    <property type="molecule type" value="Genomic_DNA"/>
</dbReference>
<name>A0A8X7QH57_BRACI</name>
<protein>
    <submittedName>
        <fullName evidence="1">Uncharacterized protein</fullName>
    </submittedName>
</protein>
<sequence length="78" mass="8485">MANSSIFFSDFKSGRCSSTVQVRFLQIAPVLGAINVRCGGELMGVDMLLLDSEATMMVATMNVNRLATYMPNAFKALM</sequence>
<proteinExistence type="predicted"/>